<dbReference type="Gene3D" id="3.40.50.1980">
    <property type="entry name" value="Nitrogenase molybdenum iron protein domain"/>
    <property type="match status" value="2"/>
</dbReference>
<accession>A0A1U7EXR6</accession>
<keyword evidence="2" id="KW-0472">Membrane</keyword>
<evidence type="ECO:0000313" key="5">
    <source>
        <dbReference type="Proteomes" id="UP000002698"/>
    </source>
</evidence>
<dbReference type="KEGG" id="nph:NP_3814A"/>
<dbReference type="EMBL" id="CR936257">
    <property type="protein sequence ID" value="CAI49998.1"/>
    <property type="molecule type" value="Genomic_DNA"/>
</dbReference>
<dbReference type="PANTHER" id="PTHR30535">
    <property type="entry name" value="VITAMIN B12-BINDING PROTEIN"/>
    <property type="match status" value="1"/>
</dbReference>
<name>A0A1U7EXR6_NATPD</name>
<dbReference type="RefSeq" id="WP_011323615.1">
    <property type="nucleotide sequence ID" value="NC_007426.1"/>
</dbReference>
<dbReference type="NCBIfam" id="TIGR04281">
    <property type="entry name" value="peripla_PGF_1"/>
    <property type="match status" value="1"/>
</dbReference>
<dbReference type="AlphaFoldDB" id="A0A1U7EXR6"/>
<organism evidence="4 5">
    <name type="scientific">Natronomonas pharaonis (strain ATCC 35678 / DSM 2160 / CIP 103997 / JCM 8858 / NBRC 14720 / NCIMB 2260 / Gabara)</name>
    <name type="common">Halobacterium pharaonis</name>
    <dbReference type="NCBI Taxonomy" id="348780"/>
    <lineage>
        <taxon>Archaea</taxon>
        <taxon>Methanobacteriati</taxon>
        <taxon>Methanobacteriota</taxon>
        <taxon>Stenosarchaea group</taxon>
        <taxon>Halobacteria</taxon>
        <taxon>Halobacteriales</taxon>
        <taxon>Natronomonadaceae</taxon>
        <taxon>Natronomonas</taxon>
    </lineage>
</organism>
<dbReference type="Pfam" id="PF01497">
    <property type="entry name" value="Peripla_BP_2"/>
    <property type="match status" value="1"/>
</dbReference>
<keyword evidence="2" id="KW-1133">Transmembrane helix</keyword>
<gene>
    <name evidence="4" type="primary">btuF</name>
    <name evidence="4" type="synonym">abc16s:fhuD</name>
    <name evidence="4" type="ordered locus">NP_3814A</name>
</gene>
<evidence type="ECO:0000313" key="4">
    <source>
        <dbReference type="EMBL" id="CAI49998.1"/>
    </source>
</evidence>
<dbReference type="PROSITE" id="PS50983">
    <property type="entry name" value="FE_B12_PBP"/>
    <property type="match status" value="1"/>
</dbReference>
<dbReference type="HOGENOM" id="CLU_038034_2_1_2"/>
<dbReference type="InterPro" id="IPR050902">
    <property type="entry name" value="ABC_Transporter_SBP"/>
</dbReference>
<dbReference type="STRING" id="348780.NP_3814A"/>
<dbReference type="InterPro" id="IPR026469">
    <property type="entry name" value="Peripla_PGF_1"/>
</dbReference>
<dbReference type="InterPro" id="IPR002491">
    <property type="entry name" value="ABC_transptr_periplasmic_BD"/>
</dbReference>
<dbReference type="GO" id="GO:0071281">
    <property type="term" value="P:cellular response to iron ion"/>
    <property type="evidence" value="ECO:0007669"/>
    <property type="project" value="TreeGrafter"/>
</dbReference>
<evidence type="ECO:0000256" key="2">
    <source>
        <dbReference type="SAM" id="Phobius"/>
    </source>
</evidence>
<proteinExistence type="predicted"/>
<feature type="transmembrane region" description="Helical" evidence="2">
    <location>
        <begin position="320"/>
        <end position="340"/>
    </location>
</feature>
<feature type="region of interest" description="Disordered" evidence="1">
    <location>
        <begin position="27"/>
        <end position="52"/>
    </location>
</feature>
<reference evidence="4 5" key="1">
    <citation type="journal article" date="2005" name="Genome Res.">
        <title>Living with two extremes: conclusions from the genome sequence of Natronomonas pharaonis.</title>
        <authorList>
            <person name="Falb M."/>
            <person name="Pfeiffer F."/>
            <person name="Palm P."/>
            <person name="Rodewald K."/>
            <person name="Hickmann V."/>
            <person name="Tittor J."/>
            <person name="Oesterhelt D."/>
        </authorList>
    </citation>
    <scope>NUCLEOTIDE SEQUENCE [LARGE SCALE GENOMIC DNA]</scope>
    <source>
        <strain evidence="5">ATCC 35678 / DSM 2160 / CIP 103997 / JCM 8858 / NBRC 14720 / NCIMB 2260 / Gabara</strain>
    </source>
</reference>
<dbReference type="GeneID" id="59558372"/>
<keyword evidence="2" id="KW-0812">Transmembrane</keyword>
<dbReference type="SUPFAM" id="SSF53807">
    <property type="entry name" value="Helical backbone' metal receptor"/>
    <property type="match status" value="1"/>
</dbReference>
<dbReference type="EnsemblBacteria" id="CAI49998">
    <property type="protein sequence ID" value="CAI49998"/>
    <property type="gene ID" value="NP_3814A"/>
</dbReference>
<sequence>MRTLSAVVFAIALVAVAAGAPVAAAPAADTAPADPTCSFPVTETDATGTEVTVEERPERIVVLQPSAAQTVWELGAEDRVVGAPVVPYTSDLDGIEEAENVLQVDDFTVNQEAVVELDADLVLAPNIVPDDTVTSLREADQQVFKFGFGTSLSFVADKTALTGQLVDACDAAAEVNDDYWDRIDAVEERAAAVEDPHVMYFTDNHTAGSGTFIDDLITTAGGVNVAAEAGIDGYDEINEEALVEWNPDVIVASDAEPLPETAAYESTVAVEHGQVVTVDSNDVSQPAPRLVYALETIADGLADAETADRPTDATVDDQPGVGIAPAAAGLVLAVVAGLLVRTLRRR</sequence>
<dbReference type="eggNOG" id="arCOG04233">
    <property type="taxonomic scope" value="Archaea"/>
</dbReference>
<evidence type="ECO:0000256" key="1">
    <source>
        <dbReference type="SAM" id="MobiDB-lite"/>
    </source>
</evidence>
<dbReference type="PANTHER" id="PTHR30535:SF34">
    <property type="entry name" value="MOLYBDATE-BINDING PROTEIN MOLA"/>
    <property type="match status" value="1"/>
</dbReference>
<dbReference type="Proteomes" id="UP000002698">
    <property type="component" value="Chromosome"/>
</dbReference>
<feature type="compositionally biased region" description="Polar residues" evidence="1">
    <location>
        <begin position="39"/>
        <end position="50"/>
    </location>
</feature>
<dbReference type="OrthoDB" id="214567at2157"/>
<evidence type="ECO:0000259" key="3">
    <source>
        <dbReference type="PROSITE" id="PS50983"/>
    </source>
</evidence>
<protein>
    <submittedName>
        <fullName evidence="4">ABC-type transport system periplasmic substrate-binding protein (Probable substrate cobalamin)</fullName>
    </submittedName>
</protein>
<feature type="domain" description="Fe/B12 periplasmic-binding" evidence="3">
    <location>
        <begin position="59"/>
        <end position="309"/>
    </location>
</feature>
<keyword evidence="5" id="KW-1185">Reference proteome</keyword>